<accession>A0ABD0LMS6</accession>
<dbReference type="PANTHER" id="PTHR47403:SF6">
    <property type="entry name" value="N-ACETYLTRANSFERASE DOMAIN-CONTAINING PROTEIN"/>
    <property type="match status" value="1"/>
</dbReference>
<dbReference type="AlphaFoldDB" id="A0ABD0LMS6"/>
<dbReference type="PANTHER" id="PTHR47403">
    <property type="entry name" value="LOC100145250 PROTEIN"/>
    <property type="match status" value="1"/>
</dbReference>
<organism evidence="1 2">
    <name type="scientific">Batillaria attramentaria</name>
    <dbReference type="NCBI Taxonomy" id="370345"/>
    <lineage>
        <taxon>Eukaryota</taxon>
        <taxon>Metazoa</taxon>
        <taxon>Spiralia</taxon>
        <taxon>Lophotrochozoa</taxon>
        <taxon>Mollusca</taxon>
        <taxon>Gastropoda</taxon>
        <taxon>Caenogastropoda</taxon>
        <taxon>Sorbeoconcha</taxon>
        <taxon>Cerithioidea</taxon>
        <taxon>Batillariidae</taxon>
        <taxon>Batillaria</taxon>
    </lineage>
</organism>
<protein>
    <submittedName>
        <fullName evidence="1">Uncharacterized protein</fullName>
    </submittedName>
</protein>
<comment type="caution">
    <text evidence="1">The sequence shown here is derived from an EMBL/GenBank/DDBJ whole genome shotgun (WGS) entry which is preliminary data.</text>
</comment>
<dbReference type="EMBL" id="JACVVK020000037">
    <property type="protein sequence ID" value="KAK7500503.1"/>
    <property type="molecule type" value="Genomic_DNA"/>
</dbReference>
<evidence type="ECO:0000313" key="1">
    <source>
        <dbReference type="EMBL" id="KAK7500503.1"/>
    </source>
</evidence>
<sequence length="683" mass="77345">MSEAKFSILKPGDCRDDEELCVASVSDREAVMAIEPAAFAGYDYLPTTYHKFVAGPGVTGYVYKKRGKVAGFLSTLLVDGGQTITTSAGRVCMELRGEGMYGRFTRRVFERSLDMYPDLRYIAMSTDNLNWDINGNKLRNAYDVLEEMDLLFFQLNPTEARQRTLRKASQIPGIRQLTWDDMNTVMKDCPRDLFPCDRILIIPYSYGIMEANTDLIYLQGDGREFMGSFHEPASEGEGRHTPYLLSCGSYWQCCRGLVYQTCVYGTGSDETMRVHLEWHLLRLVDVAGAGDAFMMIMSPVNVSNIVESLRAEFSITDLPVGYNKEFGLAYDREVLNTNKRILRLCKATRMSQAKFSILKPGDCRDDEELCVASVSDREAVMAIEPEGYAGYDYLPTTYHKFVSGPGVTGYVYKKRGKVAGFLSTLLVDGGQTITTSAGRVCMELRGEGMYGRFKRRVFQRSLDMYPDLRYTAMNTHNLNWDINGNKLRNAYHVLEEMDMLFFQLNPAEARQRTPRKASQIPGIRQLTWDDMNTVMKDCPRDLFPCGRIMINMYSYGIMEANTDLIYLQGDDREFMGSFHEPASEGEGRHTPYFLSCGSYWQCSRGIIYQIHVYGTGSDKTMRAHLEWHLLRLVDVAGAGDAFMMIVSPVNVSNIVESLRAEFSITDLPVGYNKAIALGMELRR</sequence>
<keyword evidence="2" id="KW-1185">Reference proteome</keyword>
<gene>
    <name evidence="1" type="ORF">BaRGS_00008410</name>
</gene>
<evidence type="ECO:0000313" key="2">
    <source>
        <dbReference type="Proteomes" id="UP001519460"/>
    </source>
</evidence>
<name>A0ABD0LMS6_9CAEN</name>
<reference evidence="1 2" key="1">
    <citation type="journal article" date="2023" name="Sci. Data">
        <title>Genome assembly of the Korean intertidal mud-creeper Batillaria attramentaria.</title>
        <authorList>
            <person name="Patra A.K."/>
            <person name="Ho P.T."/>
            <person name="Jun S."/>
            <person name="Lee S.J."/>
            <person name="Kim Y."/>
            <person name="Won Y.J."/>
        </authorList>
    </citation>
    <scope>NUCLEOTIDE SEQUENCE [LARGE SCALE GENOMIC DNA]</scope>
    <source>
        <strain evidence="1">Wonlab-2016</strain>
    </source>
</reference>
<dbReference type="Proteomes" id="UP001519460">
    <property type="component" value="Unassembled WGS sequence"/>
</dbReference>
<proteinExistence type="predicted"/>